<keyword evidence="1" id="KW-0472">Membrane</keyword>
<evidence type="ECO:0000313" key="3">
    <source>
        <dbReference type="Proteomes" id="UP001596043"/>
    </source>
</evidence>
<keyword evidence="1" id="KW-1133">Transmembrane helix</keyword>
<dbReference type="EMBL" id="JBHSFV010000014">
    <property type="protein sequence ID" value="MFC4636002.1"/>
    <property type="molecule type" value="Genomic_DNA"/>
</dbReference>
<reference evidence="3" key="1">
    <citation type="journal article" date="2019" name="Int. J. Syst. Evol. Microbiol.">
        <title>The Global Catalogue of Microorganisms (GCM) 10K type strain sequencing project: providing services to taxonomists for standard genome sequencing and annotation.</title>
        <authorList>
            <consortium name="The Broad Institute Genomics Platform"/>
            <consortium name="The Broad Institute Genome Sequencing Center for Infectious Disease"/>
            <person name="Wu L."/>
            <person name="Ma J."/>
        </authorList>
    </citation>
    <scope>NUCLEOTIDE SEQUENCE [LARGE SCALE GENOMIC DNA]</scope>
    <source>
        <strain evidence="3">YJ-61-S</strain>
    </source>
</reference>
<sequence>MEKKQLKKQWWLYGSVGALFLGSGLSLISEASHWKHQAVIWCQWVGFGMLGLALTVSGVVFLIKAGVLKERMRMLSSKK</sequence>
<evidence type="ECO:0000313" key="2">
    <source>
        <dbReference type="EMBL" id="MFC4636002.1"/>
    </source>
</evidence>
<keyword evidence="1" id="KW-0812">Transmembrane</keyword>
<protein>
    <submittedName>
        <fullName evidence="2">Uncharacterized protein</fullName>
    </submittedName>
</protein>
<proteinExistence type="predicted"/>
<dbReference type="Proteomes" id="UP001596043">
    <property type="component" value="Unassembled WGS sequence"/>
</dbReference>
<gene>
    <name evidence="2" type="ORF">ACFO3O_18985</name>
</gene>
<organism evidence="2 3">
    <name type="scientific">Dokdonia ponticola</name>
    <dbReference type="NCBI Taxonomy" id="2041041"/>
    <lineage>
        <taxon>Bacteria</taxon>
        <taxon>Pseudomonadati</taxon>
        <taxon>Bacteroidota</taxon>
        <taxon>Flavobacteriia</taxon>
        <taxon>Flavobacteriales</taxon>
        <taxon>Flavobacteriaceae</taxon>
        <taxon>Dokdonia</taxon>
    </lineage>
</organism>
<comment type="caution">
    <text evidence="2">The sequence shown here is derived from an EMBL/GenBank/DDBJ whole genome shotgun (WGS) entry which is preliminary data.</text>
</comment>
<feature type="transmembrane region" description="Helical" evidence="1">
    <location>
        <begin position="38"/>
        <end position="63"/>
    </location>
</feature>
<feature type="transmembrane region" description="Helical" evidence="1">
    <location>
        <begin position="12"/>
        <end position="32"/>
    </location>
</feature>
<dbReference type="RefSeq" id="WP_379981777.1">
    <property type="nucleotide sequence ID" value="NZ_JBHSFV010000014.1"/>
</dbReference>
<evidence type="ECO:0000256" key="1">
    <source>
        <dbReference type="SAM" id="Phobius"/>
    </source>
</evidence>
<keyword evidence="3" id="KW-1185">Reference proteome</keyword>
<accession>A0ABV9I0P6</accession>
<name>A0ABV9I0P6_9FLAO</name>